<dbReference type="AlphaFoldDB" id="A0A2S6ITC1"/>
<accession>A0A2S6ITC1</accession>
<feature type="transmembrane region" description="Helical" evidence="2">
    <location>
        <begin position="278"/>
        <end position="303"/>
    </location>
</feature>
<dbReference type="PANTHER" id="PTHR30199:SF0">
    <property type="entry name" value="INNER MEMBRANE PROTEIN YDCO"/>
    <property type="match status" value="1"/>
</dbReference>
<feature type="transmembrane region" description="Helical" evidence="2">
    <location>
        <begin position="59"/>
        <end position="78"/>
    </location>
</feature>
<evidence type="ECO:0000313" key="3">
    <source>
        <dbReference type="EMBL" id="PPK97502.1"/>
    </source>
</evidence>
<dbReference type="Pfam" id="PF03594">
    <property type="entry name" value="BenE"/>
    <property type="match status" value="1"/>
</dbReference>
<organism evidence="3 4">
    <name type="scientific">Kineococcus xinjiangensis</name>
    <dbReference type="NCBI Taxonomy" id="512762"/>
    <lineage>
        <taxon>Bacteria</taxon>
        <taxon>Bacillati</taxon>
        <taxon>Actinomycetota</taxon>
        <taxon>Actinomycetes</taxon>
        <taxon>Kineosporiales</taxon>
        <taxon>Kineosporiaceae</taxon>
        <taxon>Kineococcus</taxon>
    </lineage>
</organism>
<keyword evidence="2" id="KW-0472">Membrane</keyword>
<dbReference type="GO" id="GO:0042925">
    <property type="term" value="F:benzoate transmembrane transporter activity"/>
    <property type="evidence" value="ECO:0007669"/>
    <property type="project" value="InterPro"/>
</dbReference>
<dbReference type="PANTHER" id="PTHR30199">
    <property type="entry name" value="MFS FAMILY TRANSPORTER, PREDICTED SUBSTRATE BENZOATE"/>
    <property type="match status" value="1"/>
</dbReference>
<name>A0A2S6ITC1_9ACTN</name>
<keyword evidence="2" id="KW-0812">Transmembrane</keyword>
<feature type="transmembrane region" description="Helical" evidence="2">
    <location>
        <begin position="134"/>
        <end position="151"/>
    </location>
</feature>
<evidence type="ECO:0000313" key="4">
    <source>
        <dbReference type="Proteomes" id="UP000239485"/>
    </source>
</evidence>
<dbReference type="NCBIfam" id="TIGR00843">
    <property type="entry name" value="benE"/>
    <property type="match status" value="1"/>
</dbReference>
<gene>
    <name evidence="3" type="ORF">CLV92_10332</name>
</gene>
<dbReference type="Proteomes" id="UP000239485">
    <property type="component" value="Unassembled WGS sequence"/>
</dbReference>
<dbReference type="GO" id="GO:0005886">
    <property type="term" value="C:plasma membrane"/>
    <property type="evidence" value="ECO:0007669"/>
    <property type="project" value="TreeGrafter"/>
</dbReference>
<evidence type="ECO:0000256" key="2">
    <source>
        <dbReference type="SAM" id="Phobius"/>
    </source>
</evidence>
<feature type="transmembrane region" description="Helical" evidence="2">
    <location>
        <begin position="84"/>
        <end position="103"/>
    </location>
</feature>
<feature type="transmembrane region" description="Helical" evidence="2">
    <location>
        <begin position="309"/>
        <end position="326"/>
    </location>
</feature>
<dbReference type="EMBL" id="PTJD01000003">
    <property type="protein sequence ID" value="PPK97502.1"/>
    <property type="molecule type" value="Genomic_DNA"/>
</dbReference>
<feature type="region of interest" description="Disordered" evidence="1">
    <location>
        <begin position="381"/>
        <end position="410"/>
    </location>
</feature>
<keyword evidence="4" id="KW-1185">Reference proteome</keyword>
<reference evidence="3 4" key="1">
    <citation type="submission" date="2018-02" db="EMBL/GenBank/DDBJ databases">
        <title>Genomic Encyclopedia of Archaeal and Bacterial Type Strains, Phase II (KMG-II): from individual species to whole genera.</title>
        <authorList>
            <person name="Goeker M."/>
        </authorList>
    </citation>
    <scope>NUCLEOTIDE SEQUENCE [LARGE SCALE GENOMIC DNA]</scope>
    <source>
        <strain evidence="3 4">DSM 22857</strain>
    </source>
</reference>
<proteinExistence type="predicted"/>
<feature type="transmembrane region" description="Helical" evidence="2">
    <location>
        <begin position="158"/>
        <end position="180"/>
    </location>
</feature>
<feature type="transmembrane region" description="Helical" evidence="2">
    <location>
        <begin position="35"/>
        <end position="54"/>
    </location>
</feature>
<evidence type="ECO:0000256" key="1">
    <source>
        <dbReference type="SAM" id="MobiDB-lite"/>
    </source>
</evidence>
<feature type="transmembrane region" description="Helical" evidence="2">
    <location>
        <begin position="200"/>
        <end position="224"/>
    </location>
</feature>
<dbReference type="InterPro" id="IPR004711">
    <property type="entry name" value="Benzoate_Transporter"/>
</dbReference>
<sequence>MVAGVVAVVVSYAGPFALVVEAAQRAGLDAAHTASWVWALALGSGVSGVLLSLFTRTPVVVAFSTPGAALLLGVLGGYRFSDAVGAFLLASLLAAVLGFTGWFGRVLAALPQPLLTALLAGALLPFVIRAAGAVATAPLIAGSTVGAFLLGRRLAERYAVPLALLAGASAAALTGGFAGLSLDLSPTRPVWTTPTLDPSALLAIGLPLLLVTMASQNAPGLAVLRSSGYAPDDRLLVGSVSAVSAVLTPFGGHATNLAALSAAICTGPDAHPDPGRRYVAGLVCGVGNLLVALFSTGLVSVFAALPAELVAALAGTALLAPLLAALRSSMEADGPTGTAALVTLVVTASGLTAAGVGSAFWGLLTGTCVWLVLTAGRGASGARVSGSRRRRRAGPAAPAPRDPSGAPVAG</sequence>
<comment type="caution">
    <text evidence="3">The sequence shown here is derived from an EMBL/GenBank/DDBJ whole genome shotgun (WGS) entry which is preliminary data.</text>
</comment>
<protein>
    <submittedName>
        <fullName evidence="3">Benzoate membrane transport protein</fullName>
    </submittedName>
</protein>
<keyword evidence="2" id="KW-1133">Transmembrane helix</keyword>